<keyword evidence="3" id="KW-1185">Reference proteome</keyword>
<reference evidence="3" key="1">
    <citation type="journal article" date="2019" name="Int. J. Syst. Evol. Microbiol.">
        <title>The Global Catalogue of Microorganisms (GCM) 10K type strain sequencing project: providing services to taxonomists for standard genome sequencing and annotation.</title>
        <authorList>
            <consortium name="The Broad Institute Genomics Platform"/>
            <consortium name="The Broad Institute Genome Sequencing Center for Infectious Disease"/>
            <person name="Wu L."/>
            <person name="Ma J."/>
        </authorList>
    </citation>
    <scope>NUCLEOTIDE SEQUENCE [LARGE SCALE GENOMIC DNA]</scope>
    <source>
        <strain evidence="3">JCM 17810</strain>
    </source>
</reference>
<comment type="caution">
    <text evidence="2">The sequence shown here is derived from an EMBL/GenBank/DDBJ whole genome shotgun (WGS) entry which is preliminary data.</text>
</comment>
<dbReference type="SUPFAM" id="SSF52540">
    <property type="entry name" value="P-loop containing nucleoside triphosphate hydrolases"/>
    <property type="match status" value="1"/>
</dbReference>
<dbReference type="Pfam" id="PF13191">
    <property type="entry name" value="AAA_16"/>
    <property type="match status" value="1"/>
</dbReference>
<proteinExistence type="predicted"/>
<name>A0ABP8LN93_9MICO</name>
<dbReference type="EMBL" id="BAABGN010000013">
    <property type="protein sequence ID" value="GAA4431506.1"/>
    <property type="molecule type" value="Genomic_DNA"/>
</dbReference>
<gene>
    <name evidence="2" type="ORF">GCM10023169_36120</name>
</gene>
<dbReference type="InterPro" id="IPR041664">
    <property type="entry name" value="AAA_16"/>
</dbReference>
<sequence>MASIGIEFTAGARYTLDLQGQRSAYTLTGRLREISDTSIRFDTDEGRSLTIPLRAVTFARALDGPRGITEADPSQRDLGRAIKRSREEAAKDEDPIQGVKLVRETMREIAPRVTSAANRARIESAIELSNLVERHVLSRDLRRASRIRQQILSVVKSARVGRGPRYKPTSLAAEIDAALGWLYGVETEHWDTFAALHYAPPRIITRDRINVSRDSANEFELPIRVTLDSSAAEVHDVRVRLDKFRNLKIIGAAPKIDVLKPGDSAILRTQMRDNRKQGARADIRIDAHLAFEDLAGRRRESPRQTLDLRIVSREIREEIPNPFRAYAGGLPIESEEMFFGRRDLVAEFVKELSKASGGMCYALYGQQRTGKSSVLAQVRSRLRERGAIVAALSIGTIDRKSMTIDFIEEVLDQFRVQVHGRLPKELSSTLLSRWPDSAAIEKRPLRSFQRARAAAAAILRSAGHTAIPFVVVVDEFTYLHEILRRRGIEPSEHNELRDFMRQLKGLLEGRLFSALLVGQDTMPRFLDAYPNEFSVMATRKLDYLRHDETQALADEPVRTRDGQSRYSGYALSTIATYTDGHPFFTQIVCDRVISTVNSKSRVEITQSDVEEAVESLIAGQDCIEFHKFDCLVTADNTHALLVDMTGEGGEKEVDGSRDALAVLRRIAAVSGSLNEAVPIERLQLDSRHELALDDLLMRGVVRKSDAGVVIRVLLYADYLRRQ</sequence>
<evidence type="ECO:0000313" key="2">
    <source>
        <dbReference type="EMBL" id="GAA4431506.1"/>
    </source>
</evidence>
<dbReference type="Gene3D" id="3.40.50.300">
    <property type="entry name" value="P-loop containing nucleotide triphosphate hydrolases"/>
    <property type="match status" value="1"/>
</dbReference>
<evidence type="ECO:0000313" key="3">
    <source>
        <dbReference type="Proteomes" id="UP001500622"/>
    </source>
</evidence>
<dbReference type="Proteomes" id="UP001500622">
    <property type="component" value="Unassembled WGS sequence"/>
</dbReference>
<evidence type="ECO:0000259" key="1">
    <source>
        <dbReference type="Pfam" id="PF13191"/>
    </source>
</evidence>
<accession>A0ABP8LN93</accession>
<protein>
    <recommendedName>
        <fullName evidence="1">Orc1-like AAA ATPase domain-containing protein</fullName>
    </recommendedName>
</protein>
<feature type="domain" description="Orc1-like AAA ATPase" evidence="1">
    <location>
        <begin position="338"/>
        <end position="479"/>
    </location>
</feature>
<organism evidence="2 3">
    <name type="scientific">Georgenia halophila</name>
    <dbReference type="NCBI Taxonomy" id="620889"/>
    <lineage>
        <taxon>Bacteria</taxon>
        <taxon>Bacillati</taxon>
        <taxon>Actinomycetota</taxon>
        <taxon>Actinomycetes</taxon>
        <taxon>Micrococcales</taxon>
        <taxon>Bogoriellaceae</taxon>
        <taxon>Georgenia</taxon>
    </lineage>
</organism>
<dbReference type="RefSeq" id="WP_345218088.1">
    <property type="nucleotide sequence ID" value="NZ_BAABGN010000013.1"/>
</dbReference>
<dbReference type="InterPro" id="IPR027417">
    <property type="entry name" value="P-loop_NTPase"/>
</dbReference>